<reference evidence="2 3" key="1">
    <citation type="submission" date="2020-06" db="EMBL/GenBank/DDBJ databases">
        <title>Acidovorax antarctica sp. nov., isolated from Corinth ice sheet soil, Antarctic Fields Peninsula.</title>
        <authorList>
            <person name="Xu Q."/>
            <person name="Peng F."/>
        </authorList>
    </citation>
    <scope>NUCLEOTIDE SEQUENCE [LARGE SCALE GENOMIC DNA]</scope>
    <source>
        <strain evidence="2 3">16-35-5</strain>
        <plasmid evidence="2 3">unnamed1</plasmid>
    </source>
</reference>
<keyword evidence="2" id="KW-0560">Oxidoreductase</keyword>
<protein>
    <submittedName>
        <fullName evidence="2">Antibiotic biosynthesis monooxygenase</fullName>
    </submittedName>
</protein>
<keyword evidence="2" id="KW-0614">Plasmid</keyword>
<keyword evidence="1" id="KW-0812">Transmembrane</keyword>
<keyword evidence="1" id="KW-0472">Membrane</keyword>
<name>A0A6N1X8Z8_9BURK</name>
<dbReference type="SUPFAM" id="SSF54909">
    <property type="entry name" value="Dimeric alpha+beta barrel"/>
    <property type="match status" value="1"/>
</dbReference>
<organism evidence="2 3">
    <name type="scientific">Comamonas antarctica</name>
    <dbReference type="NCBI Taxonomy" id="2743470"/>
    <lineage>
        <taxon>Bacteria</taxon>
        <taxon>Pseudomonadati</taxon>
        <taxon>Pseudomonadota</taxon>
        <taxon>Betaproteobacteria</taxon>
        <taxon>Burkholderiales</taxon>
        <taxon>Comamonadaceae</taxon>
        <taxon>Comamonas</taxon>
    </lineage>
</organism>
<keyword evidence="3" id="KW-1185">Reference proteome</keyword>
<feature type="transmembrane region" description="Helical" evidence="1">
    <location>
        <begin position="145"/>
        <end position="175"/>
    </location>
</feature>
<dbReference type="GO" id="GO:0004497">
    <property type="term" value="F:monooxygenase activity"/>
    <property type="evidence" value="ECO:0007669"/>
    <property type="project" value="UniProtKB-KW"/>
</dbReference>
<dbReference type="EMBL" id="CP054841">
    <property type="protein sequence ID" value="QKV55278.1"/>
    <property type="molecule type" value="Genomic_DNA"/>
</dbReference>
<keyword evidence="2" id="KW-0503">Monooxygenase</keyword>
<dbReference type="PANTHER" id="PTHR40057:SF1">
    <property type="entry name" value="SLR1162 PROTEIN"/>
    <property type="match status" value="1"/>
</dbReference>
<accession>A0A6N1X8Z8</accession>
<feature type="transmembrane region" description="Helical" evidence="1">
    <location>
        <begin position="118"/>
        <end position="139"/>
    </location>
</feature>
<dbReference type="Gene3D" id="3.30.70.100">
    <property type="match status" value="1"/>
</dbReference>
<evidence type="ECO:0000313" key="3">
    <source>
        <dbReference type="Proteomes" id="UP000509579"/>
    </source>
</evidence>
<dbReference type="PANTHER" id="PTHR40057">
    <property type="entry name" value="SLR1162 PROTEIN"/>
    <property type="match status" value="1"/>
</dbReference>
<gene>
    <name evidence="2" type="ORF">HUK68_20295</name>
</gene>
<dbReference type="InterPro" id="IPR038762">
    <property type="entry name" value="ABM_predict"/>
</dbReference>
<proteinExistence type="predicted"/>
<dbReference type="InterPro" id="IPR011008">
    <property type="entry name" value="Dimeric_a/b-barrel"/>
</dbReference>
<dbReference type="RefSeq" id="WP_175506067.1">
    <property type="nucleotide sequence ID" value="NZ_CP054841.1"/>
</dbReference>
<evidence type="ECO:0000256" key="1">
    <source>
        <dbReference type="SAM" id="Phobius"/>
    </source>
</evidence>
<sequence>MNEVNSVARILHCHAKPGCAPQCQALLQQLLGASSQLPGCVFAGLVPPASPQGPHQLVQRFAAAADLARARAAPEWAQWHARLEQVAAVLDCGPVEGLQTWSAPPVPVMVPPKWKLTVVSWLGIFPLVSLSLGVLGPLLQSWPFLARIFVVTVLVVSLMSYVVMPRLVAWMAWWLRRN</sequence>
<dbReference type="AlphaFoldDB" id="A0A6N1X8Z8"/>
<geneLocation type="plasmid" evidence="2 3">
    <name>unnamed1</name>
</geneLocation>
<dbReference type="Proteomes" id="UP000509579">
    <property type="component" value="Plasmid unnamed1"/>
</dbReference>
<evidence type="ECO:0000313" key="2">
    <source>
        <dbReference type="EMBL" id="QKV55278.1"/>
    </source>
</evidence>
<keyword evidence="1" id="KW-1133">Transmembrane helix</keyword>
<dbReference type="KEGG" id="aant:HUK68_20295"/>